<proteinExistence type="predicted"/>
<gene>
    <name evidence="2" type="ORF">UFOPK1909_00483</name>
</gene>
<dbReference type="AlphaFoldDB" id="A0A6J6I2S3"/>
<dbReference type="EMBL" id="CAEZVD010000034">
    <property type="protein sequence ID" value="CAB4619890.1"/>
    <property type="molecule type" value="Genomic_DNA"/>
</dbReference>
<accession>A0A6J6I2S3</accession>
<feature type="region of interest" description="Disordered" evidence="1">
    <location>
        <begin position="29"/>
        <end position="75"/>
    </location>
</feature>
<sequence>MKWFIFAIVAAAILLVFAAVYALSAWRNKRKRPKYKTTAPDDDPKFLRDLAEKLKAEPDSTEETDGPAEGPASDK</sequence>
<evidence type="ECO:0000313" key="2">
    <source>
        <dbReference type="EMBL" id="CAB4619890.1"/>
    </source>
</evidence>
<organism evidence="2">
    <name type="scientific">freshwater metagenome</name>
    <dbReference type="NCBI Taxonomy" id="449393"/>
    <lineage>
        <taxon>unclassified sequences</taxon>
        <taxon>metagenomes</taxon>
        <taxon>ecological metagenomes</taxon>
    </lineage>
</organism>
<name>A0A6J6I2S3_9ZZZZ</name>
<protein>
    <submittedName>
        <fullName evidence="2">Unannotated protein</fullName>
    </submittedName>
</protein>
<reference evidence="2" key="1">
    <citation type="submission" date="2020-05" db="EMBL/GenBank/DDBJ databases">
        <authorList>
            <person name="Chiriac C."/>
            <person name="Salcher M."/>
            <person name="Ghai R."/>
            <person name="Kavagutti S V."/>
        </authorList>
    </citation>
    <scope>NUCLEOTIDE SEQUENCE</scope>
</reference>
<evidence type="ECO:0000256" key="1">
    <source>
        <dbReference type="SAM" id="MobiDB-lite"/>
    </source>
</evidence>
<feature type="compositionally biased region" description="Basic and acidic residues" evidence="1">
    <location>
        <begin position="42"/>
        <end position="58"/>
    </location>
</feature>